<reference evidence="2 3" key="1">
    <citation type="journal article" date="2016" name="Genome Biol. Evol.">
        <title>Divergent and convergent evolution of fungal pathogenicity.</title>
        <authorList>
            <person name="Shang Y."/>
            <person name="Xiao G."/>
            <person name="Zheng P."/>
            <person name="Cen K."/>
            <person name="Zhan S."/>
            <person name="Wang C."/>
        </authorList>
    </citation>
    <scope>NUCLEOTIDE SEQUENCE [LARGE SCALE GENOMIC DNA]</scope>
    <source>
        <strain evidence="2 3">ARSEF 2679</strain>
    </source>
</reference>
<dbReference type="STRING" id="1081104.A0A167A427"/>
<keyword evidence="3" id="KW-1185">Reference proteome</keyword>
<evidence type="ECO:0000313" key="3">
    <source>
        <dbReference type="Proteomes" id="UP000076744"/>
    </source>
</evidence>
<dbReference type="RefSeq" id="XP_018699328.1">
    <property type="nucleotide sequence ID" value="XM_018853489.1"/>
</dbReference>
<dbReference type="GeneID" id="30026181"/>
<evidence type="ECO:0000256" key="1">
    <source>
        <dbReference type="SAM" id="MobiDB-lite"/>
    </source>
</evidence>
<dbReference type="OrthoDB" id="5296964at2759"/>
<gene>
    <name evidence="2" type="ORF">ISF_09889</name>
</gene>
<comment type="caution">
    <text evidence="2">The sequence shown here is derived from an EMBL/GenBank/DDBJ whole genome shotgun (WGS) entry which is preliminary data.</text>
</comment>
<dbReference type="Pfam" id="PF20174">
    <property type="entry name" value="DUF6540"/>
    <property type="match status" value="1"/>
</dbReference>
<dbReference type="AlphaFoldDB" id="A0A167A427"/>
<accession>A0A167A427</accession>
<organism evidence="2 3">
    <name type="scientific">Cordyceps fumosorosea (strain ARSEF 2679)</name>
    <name type="common">Isaria fumosorosea</name>
    <dbReference type="NCBI Taxonomy" id="1081104"/>
    <lineage>
        <taxon>Eukaryota</taxon>
        <taxon>Fungi</taxon>
        <taxon>Dikarya</taxon>
        <taxon>Ascomycota</taxon>
        <taxon>Pezizomycotina</taxon>
        <taxon>Sordariomycetes</taxon>
        <taxon>Hypocreomycetidae</taxon>
        <taxon>Hypocreales</taxon>
        <taxon>Cordycipitaceae</taxon>
        <taxon>Cordyceps</taxon>
    </lineage>
</organism>
<protein>
    <submittedName>
        <fullName evidence="2">Uncharacterized protein</fullName>
    </submittedName>
</protein>
<evidence type="ECO:0000313" key="2">
    <source>
        <dbReference type="EMBL" id="OAA38531.1"/>
    </source>
</evidence>
<name>A0A167A427_CORFA</name>
<feature type="compositionally biased region" description="Low complexity" evidence="1">
    <location>
        <begin position="118"/>
        <end position="128"/>
    </location>
</feature>
<dbReference type="InterPro" id="IPR046670">
    <property type="entry name" value="DUF6540"/>
</dbReference>
<dbReference type="Proteomes" id="UP000076744">
    <property type="component" value="Unassembled WGS sequence"/>
</dbReference>
<feature type="region of interest" description="Disordered" evidence="1">
    <location>
        <begin position="118"/>
        <end position="138"/>
    </location>
</feature>
<sequence>MAKLQLWIGIGKRRGNDPRHWILILVAPDATESTWYHVTGGPTTSTEYKLVIQNKRFKSFGIAEHHFVGEIDEKDVRKLKSSAQGVPVQMCQEWAVAVLQDLERKGLLTAGTAQHWSTQVESSQSSSTGHHGIVNPAESSSSGIQWVWDAAQQAYRYWDEKSRRWVWQNETTQ</sequence>
<proteinExistence type="predicted"/>
<dbReference type="EMBL" id="AZHB01000091">
    <property type="protein sequence ID" value="OAA38531.1"/>
    <property type="molecule type" value="Genomic_DNA"/>
</dbReference>